<name>A0A8S1Q4S9_PARPR</name>
<evidence type="ECO:0000313" key="2">
    <source>
        <dbReference type="Proteomes" id="UP000688137"/>
    </source>
</evidence>
<proteinExistence type="predicted"/>
<evidence type="ECO:0000313" key="1">
    <source>
        <dbReference type="EMBL" id="CAD8110227.1"/>
    </source>
</evidence>
<sequence length="392" mass="46570">MQKKTIQRKRLQYEEALKVAAKEDVSFFGQCTKFRERSTEPAPIDRAIQFLFLKENNVNRKIALQFGSRRLCKIDSTRQYDGPANFRVMKTSKQLIGSINGWQNGTADVKFNLGSGFTNIQDRYDNSFRLKSDTDQRVMTSERDRISMQKYEFSKFNSQRLTQELCKLKAENTFKNIQYKQIVDFTQQSLFQPFEKQTTPKLSTPKQFYEDSVNENDPKTFDDSSSSRTRAITNLHEKKQTQQLYKKTISEHRFGQNKQAYLKLFKQLKSDTQLIKCKQNIKKCQQLQNDSNSRRNSQLSFFFNLTNKQRLNSNTSISNSQQNYNQQSNYKQENNFEQQLEQFVKQRMFTQHNQTNCSTIDYTNIHQKLNQYQQIKQQEIKRIQKVRMVSQR</sequence>
<dbReference type="Proteomes" id="UP000688137">
    <property type="component" value="Unassembled WGS sequence"/>
</dbReference>
<accession>A0A8S1Q4S9</accession>
<protein>
    <submittedName>
        <fullName evidence="1">Uncharacterized protein</fullName>
    </submittedName>
</protein>
<dbReference type="AlphaFoldDB" id="A0A8S1Q4S9"/>
<comment type="caution">
    <text evidence="1">The sequence shown here is derived from an EMBL/GenBank/DDBJ whole genome shotgun (WGS) entry which is preliminary data.</text>
</comment>
<organism evidence="1 2">
    <name type="scientific">Paramecium primaurelia</name>
    <dbReference type="NCBI Taxonomy" id="5886"/>
    <lineage>
        <taxon>Eukaryota</taxon>
        <taxon>Sar</taxon>
        <taxon>Alveolata</taxon>
        <taxon>Ciliophora</taxon>
        <taxon>Intramacronucleata</taxon>
        <taxon>Oligohymenophorea</taxon>
        <taxon>Peniculida</taxon>
        <taxon>Parameciidae</taxon>
        <taxon>Paramecium</taxon>
    </lineage>
</organism>
<keyword evidence="2" id="KW-1185">Reference proteome</keyword>
<reference evidence="1" key="1">
    <citation type="submission" date="2021-01" db="EMBL/GenBank/DDBJ databases">
        <authorList>
            <consortium name="Genoscope - CEA"/>
            <person name="William W."/>
        </authorList>
    </citation>
    <scope>NUCLEOTIDE SEQUENCE</scope>
</reference>
<dbReference type="EMBL" id="CAJJDM010000147">
    <property type="protein sequence ID" value="CAD8110227.1"/>
    <property type="molecule type" value="Genomic_DNA"/>
</dbReference>
<dbReference type="OMA" id="CTKFRER"/>
<gene>
    <name evidence="1" type="ORF">PPRIM_AZ9-3.1.T1430080</name>
</gene>